<sequence>MKRKYICAMGAVMGAVILGGTCFGMETVSAAETKDRVDIQILATSDLHGKFDPYDY</sequence>
<dbReference type="GO" id="GO:0046872">
    <property type="term" value="F:metal ion binding"/>
    <property type="evidence" value="ECO:0007669"/>
    <property type="project" value="InterPro"/>
</dbReference>
<reference evidence="1" key="2">
    <citation type="journal article" date="2021" name="PeerJ">
        <title>Extensive microbial diversity within the chicken gut microbiome revealed by metagenomics and culture.</title>
        <authorList>
            <person name="Gilroy R."/>
            <person name="Ravi A."/>
            <person name="Getino M."/>
            <person name="Pursley I."/>
            <person name="Horton D.L."/>
            <person name="Alikhan N.F."/>
            <person name="Baker D."/>
            <person name="Gharbi K."/>
            <person name="Hall N."/>
            <person name="Watson M."/>
            <person name="Adriaenssens E.M."/>
            <person name="Foster-Nyarko E."/>
            <person name="Jarju S."/>
            <person name="Secka A."/>
            <person name="Antonio M."/>
            <person name="Oren A."/>
            <person name="Chaudhuri R.R."/>
            <person name="La Ragione R."/>
            <person name="Hildebrand F."/>
            <person name="Pallen M.J."/>
        </authorList>
    </citation>
    <scope>NUCLEOTIDE SEQUENCE</scope>
    <source>
        <strain evidence="1">ChiSjej3B21-11622</strain>
    </source>
</reference>
<accession>A0A9D0ZWV6</accession>
<organism evidence="1 2">
    <name type="scientific">Candidatus Limivivens merdigallinarum</name>
    <dbReference type="NCBI Taxonomy" id="2840859"/>
    <lineage>
        <taxon>Bacteria</taxon>
        <taxon>Bacillati</taxon>
        <taxon>Bacillota</taxon>
        <taxon>Clostridia</taxon>
        <taxon>Lachnospirales</taxon>
        <taxon>Lachnospiraceae</taxon>
        <taxon>Lachnospiraceae incertae sedis</taxon>
        <taxon>Candidatus Limivivens</taxon>
    </lineage>
</organism>
<dbReference type="AlphaFoldDB" id="A0A9D0ZWV6"/>
<evidence type="ECO:0000313" key="1">
    <source>
        <dbReference type="EMBL" id="HIQ97244.1"/>
    </source>
</evidence>
<reference evidence="1" key="1">
    <citation type="submission" date="2020-10" db="EMBL/GenBank/DDBJ databases">
        <authorList>
            <person name="Gilroy R."/>
        </authorList>
    </citation>
    <scope>NUCLEOTIDE SEQUENCE</scope>
    <source>
        <strain evidence="1">ChiSjej3B21-11622</strain>
    </source>
</reference>
<name>A0A9D0ZWV6_9FIRM</name>
<feature type="non-terminal residue" evidence="1">
    <location>
        <position position="56"/>
    </location>
</feature>
<protein>
    <submittedName>
        <fullName evidence="1">Uncharacterized protein</fullName>
    </submittedName>
</protein>
<dbReference type="InterPro" id="IPR006146">
    <property type="entry name" value="5'-Nucleotdase_CS"/>
</dbReference>
<dbReference type="PROSITE" id="PS00785">
    <property type="entry name" value="5_NUCLEOTIDASE_1"/>
    <property type="match status" value="1"/>
</dbReference>
<dbReference type="GO" id="GO:0016788">
    <property type="term" value="F:hydrolase activity, acting on ester bonds"/>
    <property type="evidence" value="ECO:0007669"/>
    <property type="project" value="InterPro"/>
</dbReference>
<dbReference type="EMBL" id="DVFT01000174">
    <property type="protein sequence ID" value="HIQ97244.1"/>
    <property type="molecule type" value="Genomic_DNA"/>
</dbReference>
<evidence type="ECO:0000313" key="2">
    <source>
        <dbReference type="Proteomes" id="UP000886886"/>
    </source>
</evidence>
<proteinExistence type="predicted"/>
<dbReference type="GO" id="GO:0000166">
    <property type="term" value="F:nucleotide binding"/>
    <property type="evidence" value="ECO:0007669"/>
    <property type="project" value="InterPro"/>
</dbReference>
<comment type="caution">
    <text evidence="1">The sequence shown here is derived from an EMBL/GenBank/DDBJ whole genome shotgun (WGS) entry which is preliminary data.</text>
</comment>
<gene>
    <name evidence="1" type="ORF">IAB26_11855</name>
</gene>
<dbReference type="Proteomes" id="UP000886886">
    <property type="component" value="Unassembled WGS sequence"/>
</dbReference>